<feature type="transmembrane region" description="Helical" evidence="1">
    <location>
        <begin position="7"/>
        <end position="26"/>
    </location>
</feature>
<dbReference type="AlphaFoldDB" id="A0A382NV81"/>
<keyword evidence="1" id="KW-1133">Transmembrane helix</keyword>
<sequence>MQRPEDFIGFIVFGIVFVVLSVNVSASSSYQRDEYISSWVDEDGDCQNLRHEMLIRHSQLEVTFTNSDRCTVDTGRWFGPYLGKVITMASDLDVDHVIPLAYAHANGAAAWSRTKKQSFAVDEVNLLLVDDEENQFKGAKGPSEYLPRKEFQCDYVKKWQLVATKYKLELPVTDRRVLLSISTECTGL</sequence>
<dbReference type="PANTHER" id="PTHR24094:SF15">
    <property type="entry name" value="AMP-DEPENDENT SYNTHETASE_LIGASE DOMAIN-CONTAINING PROTEIN-RELATED"/>
    <property type="match status" value="1"/>
</dbReference>
<dbReference type="Pfam" id="PF07510">
    <property type="entry name" value="GmrSD_C"/>
    <property type="match status" value="1"/>
</dbReference>
<accession>A0A382NV81</accession>
<dbReference type="PANTHER" id="PTHR24094">
    <property type="entry name" value="SECRETED PROTEIN"/>
    <property type="match status" value="1"/>
</dbReference>
<dbReference type="InterPro" id="IPR011089">
    <property type="entry name" value="GmrSD_C"/>
</dbReference>
<feature type="domain" description="GmrSD restriction endonucleases C-terminal" evidence="2">
    <location>
        <begin position="86"/>
        <end position="168"/>
    </location>
</feature>
<protein>
    <recommendedName>
        <fullName evidence="2">GmrSD restriction endonucleases C-terminal domain-containing protein</fullName>
    </recommendedName>
</protein>
<evidence type="ECO:0000313" key="3">
    <source>
        <dbReference type="EMBL" id="SVC64327.1"/>
    </source>
</evidence>
<name>A0A382NV81_9ZZZZ</name>
<keyword evidence="1" id="KW-0472">Membrane</keyword>
<keyword evidence="1" id="KW-0812">Transmembrane</keyword>
<evidence type="ECO:0000259" key="2">
    <source>
        <dbReference type="Pfam" id="PF07510"/>
    </source>
</evidence>
<reference evidence="3" key="1">
    <citation type="submission" date="2018-05" db="EMBL/GenBank/DDBJ databases">
        <authorList>
            <person name="Lanie J.A."/>
            <person name="Ng W.-L."/>
            <person name="Kazmierczak K.M."/>
            <person name="Andrzejewski T.M."/>
            <person name="Davidsen T.M."/>
            <person name="Wayne K.J."/>
            <person name="Tettelin H."/>
            <person name="Glass J.I."/>
            <person name="Rusch D."/>
            <person name="Podicherti R."/>
            <person name="Tsui H.-C.T."/>
            <person name="Winkler M.E."/>
        </authorList>
    </citation>
    <scope>NUCLEOTIDE SEQUENCE</scope>
</reference>
<proteinExistence type="predicted"/>
<evidence type="ECO:0000256" key="1">
    <source>
        <dbReference type="SAM" id="Phobius"/>
    </source>
</evidence>
<gene>
    <name evidence="3" type="ORF">METZ01_LOCUS317181</name>
</gene>
<organism evidence="3">
    <name type="scientific">marine metagenome</name>
    <dbReference type="NCBI Taxonomy" id="408172"/>
    <lineage>
        <taxon>unclassified sequences</taxon>
        <taxon>metagenomes</taxon>
        <taxon>ecological metagenomes</taxon>
    </lineage>
</organism>
<dbReference type="EMBL" id="UINC01102588">
    <property type="protein sequence ID" value="SVC64327.1"/>
    <property type="molecule type" value="Genomic_DNA"/>
</dbReference>